<proteinExistence type="predicted"/>
<accession>A0ABT2UVU2</accession>
<sequence>MSSRKTGYGSSSFFIRISLTKSGKQSRLLPMMRQIASLLILLLLLSVLNACSLLPDQRSIHHTDLQAALTFSSTNIMIDNGNDFVWKGVTLRLNNEYDLTIDLMPRGITSVSLADFYNVQRQPFNPQSMTPHQLNIQAQAGFENKPGSFNW</sequence>
<protein>
    <submittedName>
        <fullName evidence="1">Uncharacterized protein</fullName>
    </submittedName>
</protein>
<evidence type="ECO:0000313" key="2">
    <source>
        <dbReference type="Proteomes" id="UP001652445"/>
    </source>
</evidence>
<name>A0ABT2UVU2_9BACL</name>
<dbReference type="RefSeq" id="WP_262688983.1">
    <property type="nucleotide sequence ID" value="NZ_JAOQIO010000125.1"/>
</dbReference>
<evidence type="ECO:0000313" key="1">
    <source>
        <dbReference type="EMBL" id="MCU6798261.1"/>
    </source>
</evidence>
<dbReference type="Proteomes" id="UP001652445">
    <property type="component" value="Unassembled WGS sequence"/>
</dbReference>
<gene>
    <name evidence="1" type="ORF">OB236_39650</name>
</gene>
<reference evidence="1 2" key="1">
    <citation type="submission" date="2022-09" db="EMBL/GenBank/DDBJ databases">
        <authorList>
            <person name="Han X.L."/>
            <person name="Wang Q."/>
            <person name="Lu T."/>
        </authorList>
    </citation>
    <scope>NUCLEOTIDE SEQUENCE [LARGE SCALE GENOMIC DNA]</scope>
    <source>
        <strain evidence="1 2">WQ 127069</strain>
    </source>
</reference>
<keyword evidence="2" id="KW-1185">Reference proteome</keyword>
<comment type="caution">
    <text evidence="1">The sequence shown here is derived from an EMBL/GenBank/DDBJ whole genome shotgun (WGS) entry which is preliminary data.</text>
</comment>
<organism evidence="1 2">
    <name type="scientific">Paenibacillus baimaensis</name>
    <dbReference type="NCBI Taxonomy" id="2982185"/>
    <lineage>
        <taxon>Bacteria</taxon>
        <taxon>Bacillati</taxon>
        <taxon>Bacillota</taxon>
        <taxon>Bacilli</taxon>
        <taxon>Bacillales</taxon>
        <taxon>Paenibacillaceae</taxon>
        <taxon>Paenibacillus</taxon>
    </lineage>
</organism>
<dbReference type="EMBL" id="JAOQIO010000125">
    <property type="protein sequence ID" value="MCU6798261.1"/>
    <property type="molecule type" value="Genomic_DNA"/>
</dbReference>